<keyword evidence="3" id="KW-1185">Reference proteome</keyword>
<feature type="region of interest" description="Disordered" evidence="1">
    <location>
        <begin position="230"/>
        <end position="253"/>
    </location>
</feature>
<dbReference type="HOGENOM" id="CLU_926205_0_0_1"/>
<name>A0A0D3IAP2_EMIH1</name>
<dbReference type="EnsemblProtists" id="EOD08327">
    <property type="protein sequence ID" value="EOD08327"/>
    <property type="gene ID" value="EMIHUDRAFT_438293"/>
</dbReference>
<reference evidence="2" key="2">
    <citation type="submission" date="2024-10" db="UniProtKB">
        <authorList>
            <consortium name="EnsemblProtists"/>
        </authorList>
    </citation>
    <scope>IDENTIFICATION</scope>
</reference>
<dbReference type="Proteomes" id="UP000013827">
    <property type="component" value="Unassembled WGS sequence"/>
</dbReference>
<evidence type="ECO:0000313" key="3">
    <source>
        <dbReference type="Proteomes" id="UP000013827"/>
    </source>
</evidence>
<evidence type="ECO:0000256" key="1">
    <source>
        <dbReference type="SAM" id="MobiDB-lite"/>
    </source>
</evidence>
<evidence type="ECO:0000313" key="2">
    <source>
        <dbReference type="EnsemblProtists" id="EOD08327"/>
    </source>
</evidence>
<dbReference type="AlphaFoldDB" id="A0A0D3IAP2"/>
<proteinExistence type="predicted"/>
<accession>A0A0D3IAP2</accession>
<sequence>MVKLSAAASPRSGRHCTAIPPRPSPGMPPDYTARFRSGTVSTTQAPARARDRGGRAGLVLRALAAARLLRAAAGGGQRLWVRDSADDCAHAQREAVGGATLAARVGAEAQHAAGGDLSRRLPEGLGGEPAGGRGGGGGGGGGGGAAAAAGGGGGGDGAAPAERGEGGAGAAPSLHRTNTQRPTLHQPGTQHPYIATYGAGRRRRAPPSASEGAQLPGHLCTGADAAAVARRDETRAGRPQGAGHLARHPRPRDAARAAHRRLASVGLVVAELQRDRCDVHHWRDVHELVTARFVFIRGRSN</sequence>
<feature type="region of interest" description="Disordered" evidence="1">
    <location>
        <begin position="1"/>
        <end position="32"/>
    </location>
</feature>
<dbReference type="RefSeq" id="XP_005760756.1">
    <property type="nucleotide sequence ID" value="XM_005760699.1"/>
</dbReference>
<dbReference type="KEGG" id="ehx:EMIHUDRAFT_438293"/>
<feature type="compositionally biased region" description="Gly residues" evidence="1">
    <location>
        <begin position="124"/>
        <end position="157"/>
    </location>
</feature>
<reference evidence="3" key="1">
    <citation type="journal article" date="2013" name="Nature">
        <title>Pan genome of the phytoplankton Emiliania underpins its global distribution.</title>
        <authorList>
            <person name="Read B.A."/>
            <person name="Kegel J."/>
            <person name="Klute M.J."/>
            <person name="Kuo A."/>
            <person name="Lefebvre S.C."/>
            <person name="Maumus F."/>
            <person name="Mayer C."/>
            <person name="Miller J."/>
            <person name="Monier A."/>
            <person name="Salamov A."/>
            <person name="Young J."/>
            <person name="Aguilar M."/>
            <person name="Claverie J.M."/>
            <person name="Frickenhaus S."/>
            <person name="Gonzalez K."/>
            <person name="Herman E.K."/>
            <person name="Lin Y.C."/>
            <person name="Napier J."/>
            <person name="Ogata H."/>
            <person name="Sarno A.F."/>
            <person name="Shmutz J."/>
            <person name="Schroeder D."/>
            <person name="de Vargas C."/>
            <person name="Verret F."/>
            <person name="von Dassow P."/>
            <person name="Valentin K."/>
            <person name="Van de Peer Y."/>
            <person name="Wheeler G."/>
            <person name="Dacks J.B."/>
            <person name="Delwiche C.F."/>
            <person name="Dyhrman S.T."/>
            <person name="Glockner G."/>
            <person name="John U."/>
            <person name="Richards T."/>
            <person name="Worden A.Z."/>
            <person name="Zhang X."/>
            <person name="Grigoriev I.V."/>
            <person name="Allen A.E."/>
            <person name="Bidle K."/>
            <person name="Borodovsky M."/>
            <person name="Bowler C."/>
            <person name="Brownlee C."/>
            <person name="Cock J.M."/>
            <person name="Elias M."/>
            <person name="Gladyshev V.N."/>
            <person name="Groth M."/>
            <person name="Guda C."/>
            <person name="Hadaegh A."/>
            <person name="Iglesias-Rodriguez M.D."/>
            <person name="Jenkins J."/>
            <person name="Jones B.M."/>
            <person name="Lawson T."/>
            <person name="Leese F."/>
            <person name="Lindquist E."/>
            <person name="Lobanov A."/>
            <person name="Lomsadze A."/>
            <person name="Malik S.B."/>
            <person name="Marsh M.E."/>
            <person name="Mackinder L."/>
            <person name="Mock T."/>
            <person name="Mueller-Roeber B."/>
            <person name="Pagarete A."/>
            <person name="Parker M."/>
            <person name="Probert I."/>
            <person name="Quesneville H."/>
            <person name="Raines C."/>
            <person name="Rensing S.A."/>
            <person name="Riano-Pachon D.M."/>
            <person name="Richier S."/>
            <person name="Rokitta S."/>
            <person name="Shiraiwa Y."/>
            <person name="Soanes D.M."/>
            <person name="van der Giezen M."/>
            <person name="Wahlund T.M."/>
            <person name="Williams B."/>
            <person name="Wilson W."/>
            <person name="Wolfe G."/>
            <person name="Wurch L.L."/>
        </authorList>
    </citation>
    <scope>NUCLEOTIDE SEQUENCE</scope>
</reference>
<feature type="region of interest" description="Disordered" evidence="1">
    <location>
        <begin position="111"/>
        <end position="193"/>
    </location>
</feature>
<dbReference type="GeneID" id="17254489"/>
<organism evidence="2 3">
    <name type="scientific">Emiliania huxleyi (strain CCMP1516)</name>
    <dbReference type="NCBI Taxonomy" id="280463"/>
    <lineage>
        <taxon>Eukaryota</taxon>
        <taxon>Haptista</taxon>
        <taxon>Haptophyta</taxon>
        <taxon>Prymnesiophyceae</taxon>
        <taxon>Isochrysidales</taxon>
        <taxon>Noelaerhabdaceae</taxon>
        <taxon>Emiliania</taxon>
    </lineage>
</organism>
<protein>
    <submittedName>
        <fullName evidence="2">Uncharacterized protein</fullName>
    </submittedName>
</protein>
<dbReference type="PaxDb" id="2903-EOD08327"/>
<feature type="compositionally biased region" description="Polar residues" evidence="1">
    <location>
        <begin position="175"/>
        <end position="189"/>
    </location>
</feature>